<keyword evidence="3 6" id="KW-0812">Transmembrane</keyword>
<proteinExistence type="inferred from homology"/>
<comment type="similarity">
    <text evidence="2 6">Belongs to the CTL (choline transporter-like) family.</text>
</comment>
<dbReference type="EMBL" id="SNRW01000530">
    <property type="protein sequence ID" value="KAA6400628.1"/>
    <property type="molecule type" value="Genomic_DNA"/>
</dbReference>
<dbReference type="InterPro" id="IPR007603">
    <property type="entry name" value="Choline_transptr-like"/>
</dbReference>
<name>A0A5J4WZT5_9EUKA</name>
<evidence type="ECO:0000256" key="3">
    <source>
        <dbReference type="ARBA" id="ARBA00022692"/>
    </source>
</evidence>
<comment type="caution">
    <text evidence="6">Lacks conserved residue(s) required for the propagation of feature annotation.</text>
</comment>
<dbReference type="Proteomes" id="UP000324800">
    <property type="component" value="Unassembled WGS sequence"/>
</dbReference>
<keyword evidence="4 6" id="KW-1133">Transmembrane helix</keyword>
<reference evidence="7 8" key="1">
    <citation type="submission" date="2019-03" db="EMBL/GenBank/DDBJ databases">
        <title>Single cell metagenomics reveals metabolic interactions within the superorganism composed of flagellate Streblomastix strix and complex community of Bacteroidetes bacteria on its surface.</title>
        <authorList>
            <person name="Treitli S.C."/>
            <person name="Kolisko M."/>
            <person name="Husnik F."/>
            <person name="Keeling P."/>
            <person name="Hampl V."/>
        </authorList>
    </citation>
    <scope>NUCLEOTIDE SEQUENCE [LARGE SCALE GENOMIC DNA]</scope>
    <source>
        <strain evidence="7">ST1C</strain>
    </source>
</reference>
<dbReference type="AlphaFoldDB" id="A0A5J4WZT5"/>
<feature type="transmembrane region" description="Helical" evidence="6">
    <location>
        <begin position="239"/>
        <end position="266"/>
    </location>
</feature>
<evidence type="ECO:0000256" key="2">
    <source>
        <dbReference type="ARBA" id="ARBA00007168"/>
    </source>
</evidence>
<comment type="caution">
    <text evidence="7">The sequence shown here is derived from an EMBL/GenBank/DDBJ whole genome shotgun (WGS) entry which is preliminary data.</text>
</comment>
<dbReference type="Pfam" id="PF04515">
    <property type="entry name" value="Choline_transpo"/>
    <property type="match status" value="1"/>
</dbReference>
<accession>A0A5J4WZT5</accession>
<feature type="transmembrane region" description="Helical" evidence="6">
    <location>
        <begin position="287"/>
        <end position="304"/>
    </location>
</feature>
<feature type="transmembrane region" description="Helical" evidence="6">
    <location>
        <begin position="193"/>
        <end position="214"/>
    </location>
</feature>
<evidence type="ECO:0000313" key="7">
    <source>
        <dbReference type="EMBL" id="KAA6400628.1"/>
    </source>
</evidence>
<evidence type="ECO:0000256" key="1">
    <source>
        <dbReference type="ARBA" id="ARBA00004141"/>
    </source>
</evidence>
<dbReference type="PANTHER" id="PTHR12385">
    <property type="entry name" value="CHOLINE TRANSPORTER-LIKE (SLC FAMILY 44)"/>
    <property type="match status" value="1"/>
</dbReference>
<organism evidence="7 8">
    <name type="scientific">Streblomastix strix</name>
    <dbReference type="NCBI Taxonomy" id="222440"/>
    <lineage>
        <taxon>Eukaryota</taxon>
        <taxon>Metamonada</taxon>
        <taxon>Preaxostyla</taxon>
        <taxon>Oxymonadida</taxon>
        <taxon>Streblomastigidae</taxon>
        <taxon>Streblomastix</taxon>
    </lineage>
</organism>
<dbReference type="GO" id="GO:0022857">
    <property type="term" value="F:transmembrane transporter activity"/>
    <property type="evidence" value="ECO:0007669"/>
    <property type="project" value="UniProtKB-UniRule"/>
</dbReference>
<evidence type="ECO:0000256" key="5">
    <source>
        <dbReference type="ARBA" id="ARBA00023136"/>
    </source>
</evidence>
<evidence type="ECO:0000256" key="4">
    <source>
        <dbReference type="ARBA" id="ARBA00022989"/>
    </source>
</evidence>
<protein>
    <recommendedName>
        <fullName evidence="6">Choline transporter-like protein</fullName>
    </recommendedName>
</protein>
<feature type="transmembrane region" description="Helical" evidence="6">
    <location>
        <begin position="157"/>
        <end position="181"/>
    </location>
</feature>
<feature type="transmembrane region" description="Helical" evidence="6">
    <location>
        <begin position="129"/>
        <end position="151"/>
    </location>
</feature>
<evidence type="ECO:0000256" key="6">
    <source>
        <dbReference type="RuleBase" id="RU368066"/>
    </source>
</evidence>
<sequence>MFFAKHVLGSDTGLAMNDIKFKNGFQKLDFDAHKGVKDKCCLITFLITVFIGLIMLIVVCSLGKPKQIMEITFLNITEIIETGDPISITQIDTQAGIQTSLNHPNFDNPITEAVADYYTRLCDDLIAHIWMVFVIALISLVIGIIYILFLMCFVKQLVWISIIGGILLIYAVVLILIIVGIVRIAQDHNTEGIACIVIGAFFLIIALIVTWVIYASRFQIRLGIQLMKEACNALKDMPFLPICTFVLTIVEIIFFGFFMLLVIYSLGMTKDERLVVAIVKVPNTSSYFLIIIAALIYTWIVLFANGCNQNVIAGASASWYFTHKEDGDKIPKYPIFSAIKRY</sequence>
<gene>
    <name evidence="7" type="ORF">EZS28_003842</name>
</gene>
<feature type="transmembrane region" description="Helical" evidence="6">
    <location>
        <begin position="42"/>
        <end position="62"/>
    </location>
</feature>
<comment type="subcellular location">
    <subcellularLocation>
        <location evidence="6">Cell membrane</location>
        <topology evidence="6">Multi-pass membrane protein</topology>
    </subcellularLocation>
    <subcellularLocation>
        <location evidence="1">Membrane</location>
        <topology evidence="1">Multi-pass membrane protein</topology>
    </subcellularLocation>
</comment>
<dbReference type="GO" id="GO:0005886">
    <property type="term" value="C:plasma membrane"/>
    <property type="evidence" value="ECO:0007669"/>
    <property type="project" value="UniProtKB-SubCell"/>
</dbReference>
<comment type="function">
    <text evidence="6">Choline transporter.</text>
</comment>
<evidence type="ECO:0000313" key="8">
    <source>
        <dbReference type="Proteomes" id="UP000324800"/>
    </source>
</evidence>
<keyword evidence="5 6" id="KW-0472">Membrane</keyword>